<reference evidence="4" key="2">
    <citation type="submission" date="2025-04" db="UniProtKB">
        <authorList>
            <consortium name="RefSeq"/>
        </authorList>
    </citation>
    <scope>IDENTIFICATION</scope>
    <source>
        <tissue evidence="4">Whole larval tissue</tissue>
    </source>
</reference>
<dbReference type="RefSeq" id="XP_050559738.1">
    <property type="nucleotide sequence ID" value="XM_050703781.1"/>
</dbReference>
<accession>A0A2H1W0C7</accession>
<dbReference type="AlphaFoldDB" id="A0A2H1W0C7"/>
<gene>
    <name evidence="4" type="primary">LOC126912253</name>
    <name evidence="2" type="ORF">SFRICE_009155</name>
</gene>
<dbReference type="GeneID" id="126912253"/>
<evidence type="ECO:0000313" key="4">
    <source>
        <dbReference type="RefSeq" id="XP_050559738.1"/>
    </source>
</evidence>
<name>A0A2H1W0C7_SPOFR</name>
<reference evidence="2" key="1">
    <citation type="submission" date="2016-07" db="EMBL/GenBank/DDBJ databases">
        <authorList>
            <person name="Bretaudeau A."/>
        </authorList>
    </citation>
    <scope>NUCLEOTIDE SEQUENCE</scope>
    <source>
        <strain evidence="2">Rice</strain>
        <tissue evidence="2">Whole body</tissue>
    </source>
</reference>
<keyword evidence="3" id="KW-1185">Reference proteome</keyword>
<sequence length="206" mass="23290">MLGPKIASLTKQITMQQLKLLNHVYGAACDNQYLLTTMPQYAKRMTISRRMSDETHWHMLDAELLRSLVGGSTLICNGVIPTPMERQRRKARARRKRCTGCGQIMEKHNDTTKSTSLFAKSDDEGHVCEDCRSPMHAPPVHPGMRKRKDKRKVLQPPPVGTQPNRKPESGEPSILDWRDPLTTRVQLANPPEEEGSDFPGHNISMI</sequence>
<proteinExistence type="predicted"/>
<dbReference type="EMBL" id="ODYU01005521">
    <property type="protein sequence ID" value="SOQ46453.1"/>
    <property type="molecule type" value="Genomic_DNA"/>
</dbReference>
<evidence type="ECO:0000256" key="1">
    <source>
        <dbReference type="SAM" id="MobiDB-lite"/>
    </source>
</evidence>
<feature type="compositionally biased region" description="Basic residues" evidence="1">
    <location>
        <begin position="143"/>
        <end position="153"/>
    </location>
</feature>
<organism evidence="2">
    <name type="scientific">Spodoptera frugiperda</name>
    <name type="common">Fall armyworm</name>
    <dbReference type="NCBI Taxonomy" id="7108"/>
    <lineage>
        <taxon>Eukaryota</taxon>
        <taxon>Metazoa</taxon>
        <taxon>Ecdysozoa</taxon>
        <taxon>Arthropoda</taxon>
        <taxon>Hexapoda</taxon>
        <taxon>Insecta</taxon>
        <taxon>Pterygota</taxon>
        <taxon>Neoptera</taxon>
        <taxon>Endopterygota</taxon>
        <taxon>Lepidoptera</taxon>
        <taxon>Glossata</taxon>
        <taxon>Ditrysia</taxon>
        <taxon>Noctuoidea</taxon>
        <taxon>Noctuidae</taxon>
        <taxon>Amphipyrinae</taxon>
        <taxon>Spodoptera</taxon>
    </lineage>
</organism>
<evidence type="ECO:0000313" key="3">
    <source>
        <dbReference type="Proteomes" id="UP000829999"/>
    </source>
</evidence>
<protein>
    <submittedName>
        <fullName evidence="2">SFRICE_009155</fullName>
    </submittedName>
    <submittedName>
        <fullName evidence="4">Uncharacterized protein LOC126912253 isoform X1</fullName>
    </submittedName>
</protein>
<evidence type="ECO:0000313" key="2">
    <source>
        <dbReference type="EMBL" id="SOQ46453.1"/>
    </source>
</evidence>
<dbReference type="Proteomes" id="UP000829999">
    <property type="component" value="Chromosome 24"/>
</dbReference>
<feature type="region of interest" description="Disordered" evidence="1">
    <location>
        <begin position="132"/>
        <end position="182"/>
    </location>
</feature>
<dbReference type="OrthoDB" id="7247284at2759"/>